<name>A0A6A6LUH1_HEVBR</name>
<protein>
    <recommendedName>
        <fullName evidence="1">Tetratricopeptide repeat protein 5 OB fold domain-containing protein</fullName>
    </recommendedName>
</protein>
<dbReference type="Gene3D" id="2.40.50.550">
    <property type="match status" value="1"/>
</dbReference>
<organism evidence="2 3">
    <name type="scientific">Hevea brasiliensis</name>
    <name type="common">Para rubber tree</name>
    <name type="synonym">Siphonia brasiliensis</name>
    <dbReference type="NCBI Taxonomy" id="3981"/>
    <lineage>
        <taxon>Eukaryota</taxon>
        <taxon>Viridiplantae</taxon>
        <taxon>Streptophyta</taxon>
        <taxon>Embryophyta</taxon>
        <taxon>Tracheophyta</taxon>
        <taxon>Spermatophyta</taxon>
        <taxon>Magnoliopsida</taxon>
        <taxon>eudicotyledons</taxon>
        <taxon>Gunneridae</taxon>
        <taxon>Pentapetalae</taxon>
        <taxon>rosids</taxon>
        <taxon>fabids</taxon>
        <taxon>Malpighiales</taxon>
        <taxon>Euphorbiaceae</taxon>
        <taxon>Crotonoideae</taxon>
        <taxon>Micrandreae</taxon>
        <taxon>Hevea</taxon>
    </lineage>
</organism>
<dbReference type="InterPro" id="IPR038645">
    <property type="entry name" value="TTC5_OB_sf"/>
</dbReference>
<dbReference type="PANTHER" id="PTHR26312:SF194">
    <property type="entry name" value="OS01G0506200 PROTEIN"/>
    <property type="match status" value="1"/>
</dbReference>
<dbReference type="Gene3D" id="1.25.40.10">
    <property type="entry name" value="Tetratricopeptide repeat domain"/>
    <property type="match status" value="1"/>
</dbReference>
<feature type="domain" description="Tetratricopeptide repeat protein 5 OB fold" evidence="1">
    <location>
        <begin position="213"/>
        <end position="263"/>
    </location>
</feature>
<evidence type="ECO:0000313" key="3">
    <source>
        <dbReference type="Proteomes" id="UP000467840"/>
    </source>
</evidence>
<keyword evidence="3" id="KW-1185">Reference proteome</keyword>
<dbReference type="InterPro" id="IPR032076">
    <property type="entry name" value="TTC5_OB"/>
</dbReference>
<dbReference type="Pfam" id="PF16669">
    <property type="entry name" value="TTC5_OB"/>
    <property type="match status" value="1"/>
</dbReference>
<dbReference type="PANTHER" id="PTHR26312">
    <property type="entry name" value="TETRATRICOPEPTIDE REPEAT PROTEIN 5"/>
    <property type="match status" value="1"/>
</dbReference>
<dbReference type="InterPro" id="IPR011990">
    <property type="entry name" value="TPR-like_helical_dom_sf"/>
</dbReference>
<proteinExistence type="predicted"/>
<comment type="caution">
    <text evidence="2">The sequence shown here is derived from an EMBL/GenBank/DDBJ whole genome shotgun (WGS) entry which is preliminary data.</text>
</comment>
<dbReference type="Proteomes" id="UP000467840">
    <property type="component" value="Chromosome 16"/>
</dbReference>
<gene>
    <name evidence="2" type="ORF">GH714_035911</name>
</gene>
<sequence length="272" mass="30491">MSTGGGSQDGEDLWATVARAADDLYALRDTYFPSNPLDKISKLQTQSDLSLSLLDSIPIGAENQAKLVEESIQHAKNAISLDVKDGYSWYNLGNAFLTSFFMTGAWDHSKLLQALKAYQNAEKDEGMKSNPDLYFNSATVNKYLENYERALSGFEAAALKDPSLNATEEVQKMVNLLDKLENLLRGQARAKRLASMASSLAAVNWSVLMIVHHLHLYYLVCDSNQICFVLSVYGISNDAIKEGDQLTLLEPHYHFVDFAWKEKLLNHVMHKY</sequence>
<evidence type="ECO:0000313" key="2">
    <source>
        <dbReference type="EMBL" id="KAF2304624.1"/>
    </source>
</evidence>
<evidence type="ECO:0000259" key="1">
    <source>
        <dbReference type="Pfam" id="PF16669"/>
    </source>
</evidence>
<reference evidence="2 3" key="1">
    <citation type="journal article" date="2020" name="Mol. Plant">
        <title>The Chromosome-Based Rubber Tree Genome Provides New Insights into Spurge Genome Evolution and Rubber Biosynthesis.</title>
        <authorList>
            <person name="Liu J."/>
            <person name="Shi C."/>
            <person name="Shi C.C."/>
            <person name="Li W."/>
            <person name="Zhang Q.J."/>
            <person name="Zhang Y."/>
            <person name="Li K."/>
            <person name="Lu H.F."/>
            <person name="Shi C."/>
            <person name="Zhu S.T."/>
            <person name="Xiao Z.Y."/>
            <person name="Nan H."/>
            <person name="Yue Y."/>
            <person name="Zhu X.G."/>
            <person name="Wu Y."/>
            <person name="Hong X.N."/>
            <person name="Fan G.Y."/>
            <person name="Tong Y."/>
            <person name="Zhang D."/>
            <person name="Mao C.L."/>
            <person name="Liu Y.L."/>
            <person name="Hao S.J."/>
            <person name="Liu W.Q."/>
            <person name="Lv M.Q."/>
            <person name="Zhang H.B."/>
            <person name="Liu Y."/>
            <person name="Hu-Tang G.R."/>
            <person name="Wang J.P."/>
            <person name="Wang J.H."/>
            <person name="Sun Y.H."/>
            <person name="Ni S.B."/>
            <person name="Chen W.B."/>
            <person name="Zhang X.C."/>
            <person name="Jiao Y.N."/>
            <person name="Eichler E.E."/>
            <person name="Li G.H."/>
            <person name="Liu X."/>
            <person name="Gao L.Z."/>
        </authorList>
    </citation>
    <scope>NUCLEOTIDE SEQUENCE [LARGE SCALE GENOMIC DNA]</scope>
    <source>
        <strain evidence="3">cv. GT1</strain>
        <tissue evidence="2">Leaf</tissue>
    </source>
</reference>
<dbReference type="SUPFAM" id="SSF48452">
    <property type="entry name" value="TPR-like"/>
    <property type="match status" value="1"/>
</dbReference>
<accession>A0A6A6LUH1</accession>
<dbReference type="AlphaFoldDB" id="A0A6A6LUH1"/>
<dbReference type="EMBL" id="JAAGAX010000009">
    <property type="protein sequence ID" value="KAF2304624.1"/>
    <property type="molecule type" value="Genomic_DNA"/>
</dbReference>